<reference evidence="11 12" key="1">
    <citation type="submission" date="2017-12" db="EMBL/GenBank/DDBJ databases">
        <title>Phylogenetic diversity of female urinary microbiome.</title>
        <authorList>
            <person name="Thomas-White K."/>
            <person name="Wolfe A.J."/>
        </authorList>
    </citation>
    <scope>NUCLEOTIDE SEQUENCE [LARGE SCALE GENOMIC DNA]</scope>
    <source>
        <strain evidence="11 12">UMB0038</strain>
    </source>
</reference>
<accession>A0A653PHT1</accession>
<comment type="subcellular location">
    <subcellularLocation>
        <location evidence="1">Cell membrane</location>
        <topology evidence="1">Multi-pass membrane protein</topology>
    </subcellularLocation>
    <subcellularLocation>
        <location evidence="7">Membrane</location>
        <topology evidence="7">Multi-pass membrane protein</topology>
    </subcellularLocation>
</comment>
<gene>
    <name evidence="11" type="ORF">CYJ95_00545</name>
</gene>
<feature type="transmembrane region" description="Helical" evidence="9">
    <location>
        <begin position="36"/>
        <end position="57"/>
    </location>
</feature>
<feature type="domain" description="NADH:quinone oxidoreductase/Mrp antiporter transmembrane" evidence="10">
    <location>
        <begin position="131"/>
        <end position="418"/>
    </location>
</feature>
<dbReference type="NCBIfam" id="NF006238">
    <property type="entry name" value="PRK08375.1-4"/>
    <property type="match status" value="1"/>
</dbReference>
<feature type="transmembrane region" description="Helical" evidence="9">
    <location>
        <begin position="111"/>
        <end position="129"/>
    </location>
</feature>
<dbReference type="OMA" id="NAWAPDA"/>
<comment type="similarity">
    <text evidence="2">Belongs to the CPA3 antiporters (TC 2.A.63) subunit D family.</text>
</comment>
<dbReference type="AlphaFoldDB" id="A0A031IAK3"/>
<accession>A0A0C2RJX4</accession>
<dbReference type="InterPro" id="IPR001750">
    <property type="entry name" value="ND/Mrp_TM"/>
</dbReference>
<feature type="transmembrane region" description="Helical" evidence="9">
    <location>
        <begin position="301"/>
        <end position="320"/>
    </location>
</feature>
<dbReference type="Pfam" id="PF00361">
    <property type="entry name" value="Proton_antipo_M"/>
    <property type="match status" value="1"/>
</dbReference>
<evidence type="ECO:0000256" key="3">
    <source>
        <dbReference type="ARBA" id="ARBA00022475"/>
    </source>
</evidence>
<evidence type="ECO:0000256" key="9">
    <source>
        <dbReference type="SAM" id="Phobius"/>
    </source>
</evidence>
<dbReference type="GO" id="GO:0042773">
    <property type="term" value="P:ATP synthesis coupled electron transport"/>
    <property type="evidence" value="ECO:0007669"/>
    <property type="project" value="InterPro"/>
</dbReference>
<feature type="transmembrane region" description="Helical" evidence="9">
    <location>
        <begin position="6"/>
        <end position="27"/>
    </location>
</feature>
<feature type="transmembrane region" description="Helical" evidence="9">
    <location>
        <begin position="232"/>
        <end position="252"/>
    </location>
</feature>
<evidence type="ECO:0000256" key="5">
    <source>
        <dbReference type="ARBA" id="ARBA00022989"/>
    </source>
</evidence>
<accession>A0A653IUI5</accession>
<dbReference type="RefSeq" id="WP_010078749.1">
    <property type="nucleotide sequence ID" value="NZ_CABIZL010000002.1"/>
</dbReference>
<comment type="caution">
    <text evidence="11">The sequence shown here is derived from an EMBL/GenBank/DDBJ whole genome shotgun (WGS) entry which is preliminary data.</text>
</comment>
<dbReference type="InterPro" id="IPR050586">
    <property type="entry name" value="CPA3_Na-H_Antiporter_D"/>
</dbReference>
<feature type="region of interest" description="Disordered" evidence="8">
    <location>
        <begin position="457"/>
        <end position="499"/>
    </location>
</feature>
<sequence>MSAVPLGQLLPLFAAVPLLSAGLLVLAGERPRLHRAVLFAVLGLVTTGGLALGVHALDGSVLATSLGGWPGGIGIGFAADMLSALMLVLTSALTIVGAAFAYGSRVANSQFFAPLLLILIGGVNGALLTADLFNLFVFIEVMLVPSYGLYVLSANRREPLRRVDGARLYVTLNLLTSTILLVGVGFVYGLTGSVNLAMLAGSAAADPRIAIAAGMVLFALSIKASVAPLHGWLAWAYSSTSPAVTALFAALHTKVAVYGLYRIYSVMYDGDARLLPLILVLSLATLVVGALASVGEHGVRAVLSWQMVSGIGGILVGLGLSTRLGLAAGLFYLVHHMVAMGCLLMAAGAIEVRYGTGRLADLQGLARREPLIAVAFFVGLLSLVGIPPFSGFVGKLMLVSAGLDAGRGVTAALVLGASLVSLWALLRVWDAWFWGAPTAPHGHRERLATAAMPIVGRAGSVPSPSGRGSSTDHERTESWASQETLDPPTGVLPVTVDPDEDVTRSRIPGRLAAPAVVLAMATLALGLGGQALWTVTDLAAQGLMDPSRYIEAVLNP</sequence>
<evidence type="ECO:0000256" key="7">
    <source>
        <dbReference type="RuleBase" id="RU000320"/>
    </source>
</evidence>
<dbReference type="GO" id="GO:0008137">
    <property type="term" value="F:NADH dehydrogenase (ubiquinone) activity"/>
    <property type="evidence" value="ECO:0007669"/>
    <property type="project" value="InterPro"/>
</dbReference>
<dbReference type="GO" id="GO:0005886">
    <property type="term" value="C:plasma membrane"/>
    <property type="evidence" value="ECO:0007669"/>
    <property type="project" value="UniProtKB-SubCell"/>
</dbReference>
<proteinExistence type="inferred from homology"/>
<evidence type="ECO:0000256" key="2">
    <source>
        <dbReference type="ARBA" id="ARBA00005346"/>
    </source>
</evidence>
<protein>
    <submittedName>
        <fullName evidence="11">Monovalent cation/H+ antiporter subunit D family protein</fullName>
    </submittedName>
</protein>
<evidence type="ECO:0000256" key="8">
    <source>
        <dbReference type="SAM" id="MobiDB-lite"/>
    </source>
</evidence>
<feature type="transmembrane region" description="Helical" evidence="9">
    <location>
        <begin position="166"/>
        <end position="190"/>
    </location>
</feature>
<evidence type="ECO:0000259" key="10">
    <source>
        <dbReference type="Pfam" id="PF00361"/>
    </source>
</evidence>
<feature type="transmembrane region" description="Helical" evidence="9">
    <location>
        <begin position="371"/>
        <end position="393"/>
    </location>
</feature>
<dbReference type="InterPro" id="IPR003918">
    <property type="entry name" value="NADH_UbQ_OxRdtase"/>
</dbReference>
<feature type="transmembrane region" description="Helical" evidence="9">
    <location>
        <begin position="77"/>
        <end position="102"/>
    </location>
</feature>
<keyword evidence="6 9" id="KW-0472">Membrane</keyword>
<keyword evidence="3" id="KW-1003">Cell membrane</keyword>
<accession>A0A031IAK3</accession>
<dbReference type="EMBL" id="PKJT01000001">
    <property type="protein sequence ID" value="PKZ83447.1"/>
    <property type="molecule type" value="Genomic_DNA"/>
</dbReference>
<feature type="transmembrane region" description="Helical" evidence="9">
    <location>
        <begin position="326"/>
        <end position="350"/>
    </location>
</feature>
<evidence type="ECO:0000313" key="11">
    <source>
        <dbReference type="EMBL" id="PKZ83447.1"/>
    </source>
</evidence>
<dbReference type="PANTHER" id="PTHR42703:SF1">
    <property type="entry name" value="NA(+)_H(+) ANTIPORTER SUBUNIT D1"/>
    <property type="match status" value="1"/>
</dbReference>
<feature type="compositionally biased region" description="Low complexity" evidence="8">
    <location>
        <begin position="457"/>
        <end position="469"/>
    </location>
</feature>
<evidence type="ECO:0000256" key="1">
    <source>
        <dbReference type="ARBA" id="ARBA00004651"/>
    </source>
</evidence>
<keyword evidence="4 7" id="KW-0812">Transmembrane</keyword>
<dbReference type="PANTHER" id="PTHR42703">
    <property type="entry name" value="NADH DEHYDROGENASE"/>
    <property type="match status" value="1"/>
</dbReference>
<evidence type="ECO:0000256" key="6">
    <source>
        <dbReference type="ARBA" id="ARBA00023136"/>
    </source>
</evidence>
<evidence type="ECO:0000256" key="4">
    <source>
        <dbReference type="ARBA" id="ARBA00022692"/>
    </source>
</evidence>
<evidence type="ECO:0000313" key="12">
    <source>
        <dbReference type="Proteomes" id="UP000234847"/>
    </source>
</evidence>
<dbReference type="Proteomes" id="UP000234847">
    <property type="component" value="Unassembled WGS sequence"/>
</dbReference>
<dbReference type="PRINTS" id="PR01437">
    <property type="entry name" value="NUOXDRDTASE4"/>
</dbReference>
<feature type="transmembrane region" description="Helical" evidence="9">
    <location>
        <begin position="511"/>
        <end position="533"/>
    </location>
</feature>
<keyword evidence="5 9" id="KW-1133">Transmembrane helix</keyword>
<feature type="transmembrane region" description="Helical" evidence="9">
    <location>
        <begin position="272"/>
        <end position="294"/>
    </location>
</feature>
<feature type="transmembrane region" description="Helical" evidence="9">
    <location>
        <begin position="196"/>
        <end position="220"/>
    </location>
</feature>
<organism evidence="11 12">
    <name type="scientific">Micrococcus luteus</name>
    <name type="common">Micrococcus lysodeikticus</name>
    <dbReference type="NCBI Taxonomy" id="1270"/>
    <lineage>
        <taxon>Bacteria</taxon>
        <taxon>Bacillati</taxon>
        <taxon>Actinomycetota</taxon>
        <taxon>Actinomycetes</taxon>
        <taxon>Micrococcales</taxon>
        <taxon>Micrococcaceae</taxon>
        <taxon>Micrococcus</taxon>
    </lineage>
</organism>
<dbReference type="GeneID" id="93362635"/>
<name>A0A031IAK3_MICLU</name>
<feature type="transmembrane region" description="Helical" evidence="9">
    <location>
        <begin position="405"/>
        <end position="426"/>
    </location>
</feature>
<feature type="transmembrane region" description="Helical" evidence="9">
    <location>
        <begin position="135"/>
        <end position="154"/>
    </location>
</feature>